<gene>
    <name evidence="2" type="ORF">TREES_T100021464</name>
</gene>
<dbReference type="EMBL" id="KB320826">
    <property type="protein sequence ID" value="ELW62349.1"/>
    <property type="molecule type" value="Genomic_DNA"/>
</dbReference>
<organism evidence="2 3">
    <name type="scientific">Tupaia chinensis</name>
    <name type="common">Chinese tree shrew</name>
    <name type="synonym">Tupaia belangeri chinensis</name>
    <dbReference type="NCBI Taxonomy" id="246437"/>
    <lineage>
        <taxon>Eukaryota</taxon>
        <taxon>Metazoa</taxon>
        <taxon>Chordata</taxon>
        <taxon>Craniata</taxon>
        <taxon>Vertebrata</taxon>
        <taxon>Euteleostomi</taxon>
        <taxon>Mammalia</taxon>
        <taxon>Eutheria</taxon>
        <taxon>Euarchontoglires</taxon>
        <taxon>Scandentia</taxon>
        <taxon>Tupaiidae</taxon>
        <taxon>Tupaia</taxon>
    </lineage>
</organism>
<evidence type="ECO:0000256" key="1">
    <source>
        <dbReference type="SAM" id="MobiDB-lite"/>
    </source>
</evidence>
<reference evidence="3" key="2">
    <citation type="journal article" date="2013" name="Nat. Commun.">
        <title>Genome of the Chinese tree shrew.</title>
        <authorList>
            <person name="Fan Y."/>
            <person name="Huang Z.Y."/>
            <person name="Cao C.C."/>
            <person name="Chen C.S."/>
            <person name="Chen Y.X."/>
            <person name="Fan D.D."/>
            <person name="He J."/>
            <person name="Hou H.L."/>
            <person name="Hu L."/>
            <person name="Hu X.T."/>
            <person name="Jiang X.T."/>
            <person name="Lai R."/>
            <person name="Lang Y.S."/>
            <person name="Liang B."/>
            <person name="Liao S.G."/>
            <person name="Mu D."/>
            <person name="Ma Y.Y."/>
            <person name="Niu Y.Y."/>
            <person name="Sun X.Q."/>
            <person name="Xia J.Q."/>
            <person name="Xiao J."/>
            <person name="Xiong Z.Q."/>
            <person name="Xu L."/>
            <person name="Yang L."/>
            <person name="Zhang Y."/>
            <person name="Zhao W."/>
            <person name="Zhao X.D."/>
            <person name="Zheng Y.T."/>
            <person name="Zhou J.M."/>
            <person name="Zhu Y.B."/>
            <person name="Zhang G.J."/>
            <person name="Wang J."/>
            <person name="Yao Y.G."/>
        </authorList>
    </citation>
    <scope>NUCLEOTIDE SEQUENCE [LARGE SCALE GENOMIC DNA]</scope>
</reference>
<dbReference type="InParanoid" id="L9KIM3"/>
<dbReference type="AlphaFoldDB" id="L9KIM3"/>
<name>L9KIM3_TUPCH</name>
<protein>
    <submittedName>
        <fullName evidence="2">Uncharacterized protein</fullName>
    </submittedName>
</protein>
<dbReference type="Proteomes" id="UP000011518">
    <property type="component" value="Unassembled WGS sequence"/>
</dbReference>
<evidence type="ECO:0000313" key="3">
    <source>
        <dbReference type="Proteomes" id="UP000011518"/>
    </source>
</evidence>
<keyword evidence="3" id="KW-1185">Reference proteome</keyword>
<accession>L9KIM3</accession>
<sequence>MFPAGNTPALAACWPLWVQPAPGLCDVCHVLLKGPSWQAAQTANKVSDIRDSRTRGPYEPLIEVSLGGHCPRDRELGQKWDLQAELEGMGSAVLTAAVLLGQAPPIAVHVYTLCTRGGRGLWEQPWPRWDRTRWDEARPPRCTRLPDSPFARGNPSPKQEPATQGTRRFRASSWECAV</sequence>
<feature type="region of interest" description="Disordered" evidence="1">
    <location>
        <begin position="138"/>
        <end position="172"/>
    </location>
</feature>
<reference evidence="3" key="1">
    <citation type="submission" date="2012-07" db="EMBL/GenBank/DDBJ databases">
        <title>Genome of the Chinese tree shrew, a rising model animal genetically related to primates.</title>
        <authorList>
            <person name="Zhang G."/>
            <person name="Fan Y."/>
            <person name="Yao Y."/>
            <person name="Huang Z."/>
        </authorList>
    </citation>
    <scope>NUCLEOTIDE SEQUENCE [LARGE SCALE GENOMIC DNA]</scope>
</reference>
<evidence type="ECO:0000313" key="2">
    <source>
        <dbReference type="EMBL" id="ELW62349.1"/>
    </source>
</evidence>
<proteinExistence type="predicted"/>